<sequence>MDPHLQNLETTTPESTSEDQNQQQQLAIVSSSPFATASLSLSLPTILPTHFFTQPKISTLFSSPPTKAKIPTQATSLTHLSLTSSTSSPKLSFKSTISANPLHTPLTLGPRRPSDPSNAAGTRRACIVWFRNDLRVHDNECLNSANNDSMSVLPVYCFDPRDYGKSSSGFDKTGPYRANFLIESVSDLRKNLQARGSDLVVRVGRPETVLVELAKAIGADAVYAHREVSHDEVKAEEKIEELMKDEGVEDGKAAANASMVGGETEALQRLNKFAAQCQAQPPKGGSHESIYGANFSCKISPWLTMGCVSARSMFDELKKTATRTISAASNHNSGGSSSPGAGMNWLMFELMWRDFFRFITKKYSASRKQLEATPAKTCTGAFA</sequence>
<accession>A0ACC4CT44</accession>
<dbReference type="Proteomes" id="UP000309997">
    <property type="component" value="Unassembled WGS sequence"/>
</dbReference>
<comment type="caution">
    <text evidence="1">The sequence shown here is derived from an EMBL/GenBank/DDBJ whole genome shotgun (WGS) entry which is preliminary data.</text>
</comment>
<protein>
    <submittedName>
        <fullName evidence="1">Uncharacterized protein</fullName>
    </submittedName>
</protein>
<evidence type="ECO:0000313" key="2">
    <source>
        <dbReference type="Proteomes" id="UP000309997"/>
    </source>
</evidence>
<gene>
    <name evidence="1" type="ORF">D5086_005359</name>
</gene>
<organism evidence="1 2">
    <name type="scientific">Populus alba</name>
    <name type="common">White poplar</name>
    <dbReference type="NCBI Taxonomy" id="43335"/>
    <lineage>
        <taxon>Eukaryota</taxon>
        <taxon>Viridiplantae</taxon>
        <taxon>Streptophyta</taxon>
        <taxon>Embryophyta</taxon>
        <taxon>Tracheophyta</taxon>
        <taxon>Spermatophyta</taxon>
        <taxon>Magnoliopsida</taxon>
        <taxon>eudicotyledons</taxon>
        <taxon>Gunneridae</taxon>
        <taxon>Pentapetalae</taxon>
        <taxon>rosids</taxon>
        <taxon>fabids</taxon>
        <taxon>Malpighiales</taxon>
        <taxon>Salicaceae</taxon>
        <taxon>Saliceae</taxon>
        <taxon>Populus</taxon>
    </lineage>
</organism>
<dbReference type="EMBL" id="RCHU02000002">
    <property type="protein sequence ID" value="KAL3604500.1"/>
    <property type="molecule type" value="Genomic_DNA"/>
</dbReference>
<proteinExistence type="predicted"/>
<keyword evidence="2" id="KW-1185">Reference proteome</keyword>
<evidence type="ECO:0000313" key="1">
    <source>
        <dbReference type="EMBL" id="KAL3604500.1"/>
    </source>
</evidence>
<reference evidence="1 2" key="1">
    <citation type="journal article" date="2024" name="Plant Biotechnol. J.">
        <title>Genome and CRISPR/Cas9 system of a widespread forest tree (Populus alba) in the world.</title>
        <authorList>
            <person name="Liu Y.J."/>
            <person name="Jiang P.F."/>
            <person name="Han X.M."/>
            <person name="Li X.Y."/>
            <person name="Wang H.M."/>
            <person name="Wang Y.J."/>
            <person name="Wang X.X."/>
            <person name="Zeng Q.Y."/>
        </authorList>
    </citation>
    <scope>NUCLEOTIDE SEQUENCE [LARGE SCALE GENOMIC DNA]</scope>
    <source>
        <strain evidence="2">cv. PAL-ZL1</strain>
    </source>
</reference>
<name>A0ACC4CT44_POPAL</name>